<dbReference type="AlphaFoldDB" id="A0A5B7EAY9"/>
<comment type="caution">
    <text evidence="2">The sequence shown here is derived from an EMBL/GenBank/DDBJ whole genome shotgun (WGS) entry which is preliminary data.</text>
</comment>
<name>A0A5B7EAY9_PORTR</name>
<feature type="signal peptide" evidence="1">
    <location>
        <begin position="1"/>
        <end position="24"/>
    </location>
</feature>
<accession>A0A5B7EAY9</accession>
<proteinExistence type="predicted"/>
<evidence type="ECO:0000256" key="1">
    <source>
        <dbReference type="SAM" id="SignalP"/>
    </source>
</evidence>
<reference evidence="2 3" key="1">
    <citation type="submission" date="2019-05" db="EMBL/GenBank/DDBJ databases">
        <title>Another draft genome of Portunus trituberculatus and its Hox gene families provides insights of decapod evolution.</title>
        <authorList>
            <person name="Jeong J.-H."/>
            <person name="Song I."/>
            <person name="Kim S."/>
            <person name="Choi T."/>
            <person name="Kim D."/>
            <person name="Ryu S."/>
            <person name="Kim W."/>
        </authorList>
    </citation>
    <scope>NUCLEOTIDE SEQUENCE [LARGE SCALE GENOMIC DNA]</scope>
    <source>
        <tissue evidence="2">Muscle</tissue>
    </source>
</reference>
<dbReference type="EMBL" id="VSRR010002273">
    <property type="protein sequence ID" value="MPC30537.1"/>
    <property type="molecule type" value="Genomic_DNA"/>
</dbReference>
<evidence type="ECO:0000313" key="2">
    <source>
        <dbReference type="EMBL" id="MPC30537.1"/>
    </source>
</evidence>
<feature type="chain" id="PRO_5023103068" evidence="1">
    <location>
        <begin position="25"/>
        <end position="64"/>
    </location>
</feature>
<evidence type="ECO:0000313" key="3">
    <source>
        <dbReference type="Proteomes" id="UP000324222"/>
    </source>
</evidence>
<sequence>MCSLLNVPHLLLPGLALFQVICQSEEQPFVNFRRPEILNTSQSNYITRPSMPPQLVSGRTLVVM</sequence>
<gene>
    <name evidence="2" type="ORF">E2C01_023804</name>
</gene>
<keyword evidence="3" id="KW-1185">Reference proteome</keyword>
<keyword evidence="1" id="KW-0732">Signal</keyword>
<dbReference type="Proteomes" id="UP000324222">
    <property type="component" value="Unassembled WGS sequence"/>
</dbReference>
<protein>
    <submittedName>
        <fullName evidence="2">Uncharacterized protein</fullName>
    </submittedName>
</protein>
<organism evidence="2 3">
    <name type="scientific">Portunus trituberculatus</name>
    <name type="common">Swimming crab</name>
    <name type="synonym">Neptunus trituberculatus</name>
    <dbReference type="NCBI Taxonomy" id="210409"/>
    <lineage>
        <taxon>Eukaryota</taxon>
        <taxon>Metazoa</taxon>
        <taxon>Ecdysozoa</taxon>
        <taxon>Arthropoda</taxon>
        <taxon>Crustacea</taxon>
        <taxon>Multicrustacea</taxon>
        <taxon>Malacostraca</taxon>
        <taxon>Eumalacostraca</taxon>
        <taxon>Eucarida</taxon>
        <taxon>Decapoda</taxon>
        <taxon>Pleocyemata</taxon>
        <taxon>Brachyura</taxon>
        <taxon>Eubrachyura</taxon>
        <taxon>Portunoidea</taxon>
        <taxon>Portunidae</taxon>
        <taxon>Portuninae</taxon>
        <taxon>Portunus</taxon>
    </lineage>
</organism>